<keyword evidence="2" id="KW-1185">Reference proteome</keyword>
<evidence type="ECO:0000313" key="2">
    <source>
        <dbReference type="Proteomes" id="UP000199025"/>
    </source>
</evidence>
<gene>
    <name evidence="1" type="ORF">SAMN05421835_10887</name>
</gene>
<dbReference type="OrthoDB" id="7871924at2"/>
<dbReference type="RefSeq" id="WP_091508024.1">
    <property type="nucleotide sequence ID" value="NZ_FORP01000008.1"/>
</dbReference>
<dbReference type="Proteomes" id="UP000199025">
    <property type="component" value="Unassembled WGS sequence"/>
</dbReference>
<protein>
    <submittedName>
        <fullName evidence="1">Uncharacterized protein</fullName>
    </submittedName>
</protein>
<evidence type="ECO:0000313" key="1">
    <source>
        <dbReference type="EMBL" id="SFJ74716.1"/>
    </source>
</evidence>
<dbReference type="AlphaFoldDB" id="A0A1I3TYI4"/>
<reference evidence="1 2" key="1">
    <citation type="submission" date="2016-10" db="EMBL/GenBank/DDBJ databases">
        <authorList>
            <person name="de Groot N.N."/>
        </authorList>
    </citation>
    <scope>NUCLEOTIDE SEQUENCE [LARGE SCALE GENOMIC DNA]</scope>
    <source>
        <strain evidence="1 2">DSM 44468</strain>
    </source>
</reference>
<dbReference type="EMBL" id="FORP01000008">
    <property type="protein sequence ID" value="SFJ74716.1"/>
    <property type="molecule type" value="Genomic_DNA"/>
</dbReference>
<organism evidence="1 2">
    <name type="scientific">Amycolatopsis sacchari</name>
    <dbReference type="NCBI Taxonomy" id="115433"/>
    <lineage>
        <taxon>Bacteria</taxon>
        <taxon>Bacillati</taxon>
        <taxon>Actinomycetota</taxon>
        <taxon>Actinomycetes</taxon>
        <taxon>Pseudonocardiales</taxon>
        <taxon>Pseudonocardiaceae</taxon>
        <taxon>Amycolatopsis</taxon>
    </lineage>
</organism>
<sequence>MSENLLHVVPTDPFWRPSADVADRAAAVVARLVAADSVVTVEFHRAAAFIHSGSNLERVECPHCGANLERWADLMPDDYDDGFDDLAVRLPCCGADTSLDTLRFDWPCAFGCIDIAARNPGRSWLTDDELATIGDALGHRVRQVMQHL</sequence>
<accession>A0A1I3TYI4</accession>
<name>A0A1I3TYI4_9PSEU</name>
<proteinExistence type="predicted"/>